<keyword evidence="1" id="KW-0677">Repeat</keyword>
<dbReference type="InterPro" id="IPR002110">
    <property type="entry name" value="Ankyrin_rpt"/>
</dbReference>
<accession>A0A7S0SVJ1</accession>
<dbReference type="InterPro" id="IPR036770">
    <property type="entry name" value="Ankyrin_rpt-contain_sf"/>
</dbReference>
<evidence type="ECO:0008006" key="3">
    <source>
        <dbReference type="Google" id="ProtNLM"/>
    </source>
</evidence>
<dbReference type="EMBL" id="HBFD01002781">
    <property type="protein sequence ID" value="CAD8716294.1"/>
    <property type="molecule type" value="Transcribed_RNA"/>
</dbReference>
<dbReference type="PANTHER" id="PTHR23084">
    <property type="entry name" value="PHOSPHATIDYLINOSITOL-4-PHOSPHATE 5-KINASE RELATED"/>
    <property type="match status" value="1"/>
</dbReference>
<gene>
    <name evidence="2" type="ORF">CNEB1095_LOCUS1777</name>
</gene>
<proteinExistence type="predicted"/>
<sequence>MLKESNNSFIEEESIESKVIINGDEYIVPFIKGKPNGRGTIRYKNGDSFNGIIRNWKRIDGNLKLVSGIEYNGEFLDNQPSGKGTIIWPNRFCFEGNHRLFQFEDGQYIWPNGEKHTSKWINNVPIDGIREYPDGKHSEGDIYVCRKSLNSKRYRVNFYLNNGDRVEEVWDGETFKRESSTIIPKEVLEFEATLVLACEMGHISTVHSIVSKYPILATYGMNNEHSKKLPCLLIACSHSYPDIVKCLLDYGALIDDTNIDSDNCFHITSAEANVTIMDILINYYQRKFGKRPDTMLQFTCATPNLFNSPSKKKSLDSPLVNEFMESPNSSSTQLDDQMKYSWNNGNYSPIQSSNQLSKSNQSLRNAINSQNLDGYVPFELAYQFYHQTDRYLKKYPFDKTKFMQNRIKNGELVIKGLMSISAMPGKRLYAPLTTNVDPVSVGYNILFFVKLPFEEEVKRYVRSFTEEEISNQYN</sequence>
<protein>
    <recommendedName>
        <fullName evidence="3">MORN repeat-containing protein 5</fullName>
    </recommendedName>
</protein>
<evidence type="ECO:0000256" key="1">
    <source>
        <dbReference type="ARBA" id="ARBA00022737"/>
    </source>
</evidence>
<dbReference type="PANTHER" id="PTHR23084:SF263">
    <property type="entry name" value="MORN REPEAT-CONTAINING PROTEIN 1"/>
    <property type="match status" value="1"/>
</dbReference>
<dbReference type="Gene3D" id="1.25.40.20">
    <property type="entry name" value="Ankyrin repeat-containing domain"/>
    <property type="match status" value="1"/>
</dbReference>
<dbReference type="AlphaFoldDB" id="A0A7S0SVJ1"/>
<dbReference type="SUPFAM" id="SSF48403">
    <property type="entry name" value="Ankyrin repeat"/>
    <property type="match status" value="1"/>
</dbReference>
<dbReference type="InterPro" id="IPR003409">
    <property type="entry name" value="MORN"/>
</dbReference>
<evidence type="ECO:0000313" key="2">
    <source>
        <dbReference type="EMBL" id="CAD8716294.1"/>
    </source>
</evidence>
<reference evidence="2" key="1">
    <citation type="submission" date="2021-01" db="EMBL/GenBank/DDBJ databases">
        <authorList>
            <person name="Corre E."/>
            <person name="Pelletier E."/>
            <person name="Niang G."/>
            <person name="Scheremetjew M."/>
            <person name="Finn R."/>
            <person name="Kale V."/>
            <person name="Holt S."/>
            <person name="Cochrane G."/>
            <person name="Meng A."/>
            <person name="Brown T."/>
            <person name="Cohen L."/>
        </authorList>
    </citation>
    <scope>NUCLEOTIDE SEQUENCE</scope>
    <source>
        <strain evidence="2">UTEXLB2642</strain>
    </source>
</reference>
<dbReference type="Pfam" id="PF02493">
    <property type="entry name" value="MORN"/>
    <property type="match status" value="2"/>
</dbReference>
<organism evidence="2">
    <name type="scientific">Chromulina nebulosa</name>
    <dbReference type="NCBI Taxonomy" id="96789"/>
    <lineage>
        <taxon>Eukaryota</taxon>
        <taxon>Sar</taxon>
        <taxon>Stramenopiles</taxon>
        <taxon>Ochrophyta</taxon>
        <taxon>Chrysophyceae</taxon>
        <taxon>Chromulinales</taxon>
        <taxon>Chromulinaceae</taxon>
        <taxon>Chromulina</taxon>
    </lineage>
</organism>
<dbReference type="SUPFAM" id="SSF82185">
    <property type="entry name" value="Histone H3 K4-specific methyltransferase SET7/9 N-terminal domain"/>
    <property type="match status" value="2"/>
</dbReference>
<name>A0A7S0SVJ1_9STRA</name>
<dbReference type="SMART" id="SM00248">
    <property type="entry name" value="ANK"/>
    <property type="match status" value="2"/>
</dbReference>